<dbReference type="Gene3D" id="3.20.20.80">
    <property type="entry name" value="Glycosidases"/>
    <property type="match status" value="1"/>
</dbReference>
<dbReference type="RefSeq" id="WP_118990722.1">
    <property type="nucleotide sequence ID" value="NZ_CP023434.1"/>
</dbReference>
<name>A0A347WL65_9LACT</name>
<dbReference type="AlphaFoldDB" id="A0A347WL65"/>
<evidence type="ECO:0000259" key="3">
    <source>
        <dbReference type="Pfam" id="PF13200"/>
    </source>
</evidence>
<accession>A0A347WL65</accession>
<evidence type="ECO:0000256" key="2">
    <source>
        <dbReference type="SAM" id="SignalP"/>
    </source>
</evidence>
<dbReference type="Pfam" id="PF13200">
    <property type="entry name" value="DUF4015"/>
    <property type="match status" value="1"/>
</dbReference>
<organism evidence="4 5">
    <name type="scientific">Suicoccus acidiformans</name>
    <dbReference type="NCBI Taxonomy" id="2036206"/>
    <lineage>
        <taxon>Bacteria</taxon>
        <taxon>Bacillati</taxon>
        <taxon>Bacillota</taxon>
        <taxon>Bacilli</taxon>
        <taxon>Lactobacillales</taxon>
        <taxon>Aerococcaceae</taxon>
        <taxon>Suicoccus</taxon>
    </lineage>
</organism>
<evidence type="ECO:0000256" key="1">
    <source>
        <dbReference type="SAM" id="MobiDB-lite"/>
    </source>
</evidence>
<gene>
    <name evidence="4" type="ORF">CL176_07325</name>
</gene>
<keyword evidence="2" id="KW-0732">Signal</keyword>
<evidence type="ECO:0000313" key="4">
    <source>
        <dbReference type="EMBL" id="AXY25822.1"/>
    </source>
</evidence>
<feature type="region of interest" description="Disordered" evidence="1">
    <location>
        <begin position="461"/>
        <end position="487"/>
    </location>
</feature>
<feature type="chain" id="PRO_5038907295" description="DUF4015 domain-containing protein" evidence="2">
    <location>
        <begin position="26"/>
        <end position="487"/>
    </location>
</feature>
<keyword evidence="5" id="KW-1185">Reference proteome</keyword>
<evidence type="ECO:0000313" key="5">
    <source>
        <dbReference type="Proteomes" id="UP000263232"/>
    </source>
</evidence>
<sequence>MSFNFFNNKATKFILLMSFCICLVACQNLNTSPANDSSSQEAQADIPLPKVEPKYSQEEISEFQNRVAAGTTARYEGLVVDQGALLHEPDKMPASLYYDSGINIPYPKDGVRGVYLTAANVANPEYFDYIIKYIEETELNTVVIDFKDDWGNITPTFETDNELIQANMMGAVNMQEILKVLEEKQIYPIARIVTFKDNLLSDLRPDLSFADPATGGIWQDAAGSQFINPFLQETWDYNLEIAAEAAKMGFKEIQFDYIRFPEGFQDFADDLEYNMAGYSHLISEDPDSRGQERVAAINDFLEYADNYLAPYGVDISADIFGYTAIAGNAPDVRGIGQNFASMAERVDTVSSMIYPSHWDFGFFGLDYPDLYPYELINRYMQEEDYVLDQVDNRPNTRPWLQDFTASYLAPGTWITYGPNEVQVQINALYENGVREYLLWNAVGEYTEGVDYSPDIEPITEEERQAQQAETESANIESLAQYELESSE</sequence>
<dbReference type="Proteomes" id="UP000263232">
    <property type="component" value="Chromosome"/>
</dbReference>
<dbReference type="EMBL" id="CP023434">
    <property type="protein sequence ID" value="AXY25822.1"/>
    <property type="molecule type" value="Genomic_DNA"/>
</dbReference>
<feature type="domain" description="DUF4015" evidence="3">
    <location>
        <begin position="113"/>
        <end position="445"/>
    </location>
</feature>
<proteinExistence type="predicted"/>
<dbReference type="KEGG" id="abae:CL176_07325"/>
<dbReference type="OrthoDB" id="9774125at2"/>
<feature type="signal peptide" evidence="2">
    <location>
        <begin position="1"/>
        <end position="25"/>
    </location>
</feature>
<reference evidence="4 5" key="1">
    <citation type="submission" date="2017-09" db="EMBL/GenBank/DDBJ databases">
        <title>Complete genome sequence of Oxytococcus suis strain ZY16052.</title>
        <authorList>
            <person name="Li F."/>
        </authorList>
    </citation>
    <scope>NUCLEOTIDE SEQUENCE [LARGE SCALE GENOMIC DNA]</scope>
    <source>
        <strain evidence="4 5">ZY16052</strain>
    </source>
</reference>
<dbReference type="InterPro" id="IPR025275">
    <property type="entry name" value="DUF4015"/>
</dbReference>
<protein>
    <recommendedName>
        <fullName evidence="3">DUF4015 domain-containing protein</fullName>
    </recommendedName>
</protein>